<name>A0A8S0Z9C6_ARCPL</name>
<dbReference type="EMBL" id="CADEBD010000286">
    <property type="protein sequence ID" value="CAB3229596.1"/>
    <property type="molecule type" value="Genomic_DNA"/>
</dbReference>
<sequence>MSVYVYGGRKCTENEGKEDKTITELVGRLSWPNDPRLKGCHKNTRLLDAVGNGDIERISKLLKLDASPNATCHLNCVSACHMAAMMDNESLSMLIAAGAQALGLMVLVEFHYISPLGQEDRDKLLFYWIFQNIMFMKIMAGKSYFFFLETWTNFIATILAMFLPAVISTFSPESELMRAVASPTRSGVLLTWLEMMFLLCKFPRWGFYVLMFGKVTAEVLKVSYKIVDETILNKVMRWLSIFAILKLKNRVMFVNAMIVNVPQWLARFSVVGARSVLNFFFSFEIKIIIALYGCLHTIILSTITPRK</sequence>
<dbReference type="SUPFAM" id="SSF48403">
    <property type="entry name" value="Ankyrin repeat"/>
    <property type="match status" value="1"/>
</dbReference>
<dbReference type="AlphaFoldDB" id="A0A8S0Z9C6"/>
<feature type="transmembrane region" description="Helical" evidence="1">
    <location>
        <begin position="151"/>
        <end position="170"/>
    </location>
</feature>
<protein>
    <submittedName>
        <fullName evidence="2">Uncharacterized protein</fullName>
    </submittedName>
</protein>
<keyword evidence="1" id="KW-0812">Transmembrane</keyword>
<evidence type="ECO:0000313" key="3">
    <source>
        <dbReference type="Proteomes" id="UP000494256"/>
    </source>
</evidence>
<dbReference type="Proteomes" id="UP000494256">
    <property type="component" value="Unassembled WGS sequence"/>
</dbReference>
<evidence type="ECO:0000256" key="1">
    <source>
        <dbReference type="SAM" id="Phobius"/>
    </source>
</evidence>
<accession>A0A8S0Z9C6</accession>
<feature type="transmembrane region" description="Helical" evidence="1">
    <location>
        <begin position="125"/>
        <end position="145"/>
    </location>
</feature>
<dbReference type="Gene3D" id="1.25.40.20">
    <property type="entry name" value="Ankyrin repeat-containing domain"/>
    <property type="match status" value="1"/>
</dbReference>
<keyword evidence="1" id="KW-0472">Membrane</keyword>
<gene>
    <name evidence="2" type="ORF">APLA_LOCUS4188</name>
</gene>
<proteinExistence type="predicted"/>
<comment type="caution">
    <text evidence="2">The sequence shown here is derived from an EMBL/GenBank/DDBJ whole genome shotgun (WGS) entry which is preliminary data.</text>
</comment>
<feature type="transmembrane region" description="Helical" evidence="1">
    <location>
        <begin position="91"/>
        <end position="113"/>
    </location>
</feature>
<feature type="transmembrane region" description="Helical" evidence="1">
    <location>
        <begin position="279"/>
        <end position="303"/>
    </location>
</feature>
<dbReference type="InterPro" id="IPR036770">
    <property type="entry name" value="Ankyrin_rpt-contain_sf"/>
</dbReference>
<evidence type="ECO:0000313" key="2">
    <source>
        <dbReference type="EMBL" id="CAB3229596.1"/>
    </source>
</evidence>
<reference evidence="2 3" key="1">
    <citation type="submission" date="2020-04" db="EMBL/GenBank/DDBJ databases">
        <authorList>
            <person name="Wallbank WR R."/>
            <person name="Pardo Diaz C."/>
            <person name="Kozak K."/>
            <person name="Martin S."/>
            <person name="Jiggins C."/>
            <person name="Moest M."/>
            <person name="Warren A I."/>
            <person name="Byers J.R.P. K."/>
            <person name="Montejo-Kovacevich G."/>
            <person name="Yen C E."/>
        </authorList>
    </citation>
    <scope>NUCLEOTIDE SEQUENCE [LARGE SCALE GENOMIC DNA]</scope>
</reference>
<keyword evidence="1" id="KW-1133">Transmembrane helix</keyword>
<feature type="transmembrane region" description="Helical" evidence="1">
    <location>
        <begin position="182"/>
        <end position="199"/>
    </location>
</feature>
<organism evidence="2 3">
    <name type="scientific">Arctia plantaginis</name>
    <name type="common">Wood tiger moth</name>
    <name type="synonym">Phalaena plantaginis</name>
    <dbReference type="NCBI Taxonomy" id="874455"/>
    <lineage>
        <taxon>Eukaryota</taxon>
        <taxon>Metazoa</taxon>
        <taxon>Ecdysozoa</taxon>
        <taxon>Arthropoda</taxon>
        <taxon>Hexapoda</taxon>
        <taxon>Insecta</taxon>
        <taxon>Pterygota</taxon>
        <taxon>Neoptera</taxon>
        <taxon>Endopterygota</taxon>
        <taxon>Lepidoptera</taxon>
        <taxon>Glossata</taxon>
        <taxon>Ditrysia</taxon>
        <taxon>Noctuoidea</taxon>
        <taxon>Erebidae</taxon>
        <taxon>Arctiinae</taxon>
        <taxon>Arctia</taxon>
    </lineage>
</organism>